<reference evidence="3" key="1">
    <citation type="journal article" date="2019" name="Int. J. Syst. Evol. Microbiol.">
        <title>The Global Catalogue of Microorganisms (GCM) 10K type strain sequencing project: providing services to taxonomists for standard genome sequencing and annotation.</title>
        <authorList>
            <consortium name="The Broad Institute Genomics Platform"/>
            <consortium name="The Broad Institute Genome Sequencing Center for Infectious Disease"/>
            <person name="Wu L."/>
            <person name="Ma J."/>
        </authorList>
    </citation>
    <scope>NUCLEOTIDE SEQUENCE [LARGE SCALE GENOMIC DNA]</scope>
    <source>
        <strain evidence="3">CGMCC 4.7178</strain>
    </source>
</reference>
<feature type="region of interest" description="Disordered" evidence="1">
    <location>
        <begin position="175"/>
        <end position="221"/>
    </location>
</feature>
<protein>
    <submittedName>
        <fullName evidence="2">Uncharacterized protein</fullName>
    </submittedName>
</protein>
<accession>A0ABQ2LXM0</accession>
<feature type="compositionally biased region" description="Low complexity" evidence="1">
    <location>
        <begin position="175"/>
        <end position="207"/>
    </location>
</feature>
<comment type="caution">
    <text evidence="2">The sequence shown here is derived from an EMBL/GenBank/DDBJ whole genome shotgun (WGS) entry which is preliminary data.</text>
</comment>
<evidence type="ECO:0000256" key="1">
    <source>
        <dbReference type="SAM" id="MobiDB-lite"/>
    </source>
</evidence>
<organism evidence="2 3">
    <name type="scientific">Streptomyces daqingensis</name>
    <dbReference type="NCBI Taxonomy" id="1472640"/>
    <lineage>
        <taxon>Bacteria</taxon>
        <taxon>Bacillati</taxon>
        <taxon>Actinomycetota</taxon>
        <taxon>Actinomycetes</taxon>
        <taxon>Kitasatosporales</taxon>
        <taxon>Streptomycetaceae</taxon>
        <taxon>Streptomyces</taxon>
    </lineage>
</organism>
<name>A0ABQ2LXM0_9ACTN</name>
<feature type="compositionally biased region" description="Pro residues" evidence="1">
    <location>
        <begin position="208"/>
        <end position="217"/>
    </location>
</feature>
<sequence length="376" mass="37779">MSPLLDVSDDVRAEIGDDEADRLLAGENAPGAYDCTSCRTPGDTGRMPTTAVLFVGEETAVLAFAHAACIPSQVVKVSEEQVQGAVRTITAEAGAAGTAGAAAADPGYGYGAGPAAGHNGGYGYAPDHGQGFGNAPGPVQQFGSVPGQAAHYGDGYREGYGGGYGYQEGVPAPAGYAAPPSGHPGRPAPDAYGTSAGAAAPSGTVPRPASPAAPGRPSPERAVLSVTCGQVLIGRTVHAAVVVEPTSRIARPGASGPGDDFLPLLAEQGFQHVTGLGEPPAPVSGWSVLVAMGQLHAILQPPSGGTGQPTAWWQAHQALPVTEEWRESANRNGTVLVYAAPTGSIGHQPREDLLREALVQAAARGVLVAATMPLQG</sequence>
<evidence type="ECO:0000313" key="2">
    <source>
        <dbReference type="EMBL" id="GGO44609.1"/>
    </source>
</evidence>
<dbReference type="Proteomes" id="UP000631535">
    <property type="component" value="Unassembled WGS sequence"/>
</dbReference>
<evidence type="ECO:0000313" key="3">
    <source>
        <dbReference type="Proteomes" id="UP000631535"/>
    </source>
</evidence>
<keyword evidence="3" id="KW-1185">Reference proteome</keyword>
<dbReference type="EMBL" id="BMMP01000003">
    <property type="protein sequence ID" value="GGO44609.1"/>
    <property type="molecule type" value="Genomic_DNA"/>
</dbReference>
<proteinExistence type="predicted"/>
<gene>
    <name evidence="2" type="ORF">GCM10012287_10550</name>
</gene>